<accession>A0A345T2G2</accession>
<dbReference type="SUPFAM" id="SSF46785">
    <property type="entry name" value="Winged helix' DNA-binding domain"/>
    <property type="match status" value="1"/>
</dbReference>
<dbReference type="EMBL" id="CP031264">
    <property type="protein sequence ID" value="AXI80167.1"/>
    <property type="molecule type" value="Genomic_DNA"/>
</dbReference>
<evidence type="ECO:0000256" key="3">
    <source>
        <dbReference type="ARBA" id="ARBA00023163"/>
    </source>
</evidence>
<reference evidence="6" key="1">
    <citation type="submission" date="2018-07" db="EMBL/GenBank/DDBJ databases">
        <title>Streptacidiphilus bronchialis DSM 106435 chromosome.</title>
        <authorList>
            <person name="Batra D."/>
            <person name="Gulvik C.A."/>
        </authorList>
    </citation>
    <scope>NUCLEOTIDE SEQUENCE [LARGE SCALE GENOMIC DNA]</scope>
    <source>
        <strain evidence="6">DSM 106435</strain>
    </source>
</reference>
<evidence type="ECO:0000313" key="5">
    <source>
        <dbReference type="EMBL" id="AXI80167.1"/>
    </source>
</evidence>
<dbReference type="InterPro" id="IPR036390">
    <property type="entry name" value="WH_DNA-bd_sf"/>
</dbReference>
<dbReference type="Gene3D" id="1.10.10.10">
    <property type="entry name" value="Winged helix-like DNA-binding domain superfamily/Winged helix DNA-binding domain"/>
    <property type="match status" value="1"/>
</dbReference>
<keyword evidence="2" id="KW-0238">DNA-binding</keyword>
<dbReference type="OrthoDB" id="3855106at2"/>
<dbReference type="KEGG" id="stri:C7M71_025010"/>
<evidence type="ECO:0000256" key="1">
    <source>
        <dbReference type="ARBA" id="ARBA00023015"/>
    </source>
</evidence>
<evidence type="ECO:0000256" key="2">
    <source>
        <dbReference type="ARBA" id="ARBA00023125"/>
    </source>
</evidence>
<proteinExistence type="predicted"/>
<dbReference type="SMART" id="SM00347">
    <property type="entry name" value="HTH_MARR"/>
    <property type="match status" value="1"/>
</dbReference>
<evidence type="ECO:0000313" key="6">
    <source>
        <dbReference type="Proteomes" id="UP000249340"/>
    </source>
</evidence>
<feature type="domain" description="HTH marR-type" evidence="4">
    <location>
        <begin position="30"/>
        <end position="162"/>
    </location>
</feature>
<dbReference type="Proteomes" id="UP000249340">
    <property type="component" value="Chromosome"/>
</dbReference>
<gene>
    <name evidence="5" type="ORF">C7M71_025010</name>
</gene>
<dbReference type="PROSITE" id="PS50995">
    <property type="entry name" value="HTH_MARR_2"/>
    <property type="match status" value="1"/>
</dbReference>
<name>A0A345T2G2_9ACTN</name>
<sequence length="164" mass="18489">MFRRVASGDVTRDSSDLRASSRRALATAHGVHVGMSLFLAWRISDRNFADALSEFELTPRQYSVLLSLAADQPLSQTELVDRVGLDRSGMGRQIDDLEQRGLVERHRNEVDRRAHAVNLTDLGRARFKAADAAVQRTMAEVYGVLSEEELQVLDRLLTRIVEQR</sequence>
<organism evidence="5 6">
    <name type="scientific">Peterkaempfera bronchialis</name>
    <dbReference type="NCBI Taxonomy" id="2126346"/>
    <lineage>
        <taxon>Bacteria</taxon>
        <taxon>Bacillati</taxon>
        <taxon>Actinomycetota</taxon>
        <taxon>Actinomycetes</taxon>
        <taxon>Kitasatosporales</taxon>
        <taxon>Streptomycetaceae</taxon>
        <taxon>Peterkaempfera</taxon>
    </lineage>
</organism>
<dbReference type="InterPro" id="IPR036388">
    <property type="entry name" value="WH-like_DNA-bd_sf"/>
</dbReference>
<dbReference type="InterPro" id="IPR000835">
    <property type="entry name" value="HTH_MarR-typ"/>
</dbReference>
<dbReference type="AlphaFoldDB" id="A0A345T2G2"/>
<keyword evidence="6" id="KW-1185">Reference proteome</keyword>
<dbReference type="Pfam" id="PF12802">
    <property type="entry name" value="MarR_2"/>
    <property type="match status" value="1"/>
</dbReference>
<keyword evidence="1" id="KW-0805">Transcription regulation</keyword>
<keyword evidence="3" id="KW-0804">Transcription</keyword>
<dbReference type="PANTHER" id="PTHR42756:SF1">
    <property type="entry name" value="TRANSCRIPTIONAL REPRESSOR OF EMRAB OPERON"/>
    <property type="match status" value="1"/>
</dbReference>
<protein>
    <submittedName>
        <fullName evidence="5">MarR family transcriptional regulator</fullName>
    </submittedName>
</protein>
<dbReference type="PANTHER" id="PTHR42756">
    <property type="entry name" value="TRANSCRIPTIONAL REGULATOR, MARR"/>
    <property type="match status" value="1"/>
</dbReference>
<dbReference type="PRINTS" id="PR00598">
    <property type="entry name" value="HTHMARR"/>
</dbReference>
<dbReference type="GO" id="GO:0003700">
    <property type="term" value="F:DNA-binding transcription factor activity"/>
    <property type="evidence" value="ECO:0007669"/>
    <property type="project" value="InterPro"/>
</dbReference>
<dbReference type="GO" id="GO:0003677">
    <property type="term" value="F:DNA binding"/>
    <property type="evidence" value="ECO:0007669"/>
    <property type="project" value="UniProtKB-KW"/>
</dbReference>
<evidence type="ECO:0000259" key="4">
    <source>
        <dbReference type="PROSITE" id="PS50995"/>
    </source>
</evidence>